<gene>
    <name evidence="2" type="ORF">TUM4630_15240</name>
</gene>
<dbReference type="EMBL" id="BPFB01000014">
    <property type="protein sequence ID" value="GIU45939.1"/>
    <property type="molecule type" value="Genomic_DNA"/>
</dbReference>
<evidence type="ECO:0008006" key="4">
    <source>
        <dbReference type="Google" id="ProtNLM"/>
    </source>
</evidence>
<evidence type="ECO:0000256" key="1">
    <source>
        <dbReference type="SAM" id="Phobius"/>
    </source>
</evidence>
<evidence type="ECO:0000313" key="2">
    <source>
        <dbReference type="EMBL" id="GIU45939.1"/>
    </source>
</evidence>
<dbReference type="RefSeq" id="WP_119978120.1">
    <property type="nucleotide sequence ID" value="NZ_BPFB01000014.1"/>
</dbReference>
<keyword evidence="1" id="KW-1133">Transmembrane helix</keyword>
<protein>
    <recommendedName>
        <fullName evidence="4">TM2 domain-containing protein</fullName>
    </recommendedName>
</protein>
<keyword evidence="3" id="KW-1185">Reference proteome</keyword>
<evidence type="ECO:0000313" key="3">
    <source>
        <dbReference type="Proteomes" id="UP000761574"/>
    </source>
</evidence>
<reference evidence="2 3" key="1">
    <citation type="submission" date="2021-05" db="EMBL/GenBank/DDBJ databases">
        <title>Molecular characterization for Shewanella algae harboring chromosomal blaOXA-55-like strains isolated from clinical and environment sample.</title>
        <authorList>
            <person name="Ohama Y."/>
            <person name="Aoki K."/>
            <person name="Harada S."/>
            <person name="Moriya K."/>
            <person name="Ishii Y."/>
            <person name="Tateda K."/>
        </authorList>
    </citation>
    <scope>NUCLEOTIDE SEQUENCE [LARGE SCALE GENOMIC DNA]</scope>
    <source>
        <strain evidence="2 3">LMG 23746</strain>
    </source>
</reference>
<organism evidence="2 3">
    <name type="scientific">Shewanella algidipiscicola</name>
    <dbReference type="NCBI Taxonomy" id="614070"/>
    <lineage>
        <taxon>Bacteria</taxon>
        <taxon>Pseudomonadati</taxon>
        <taxon>Pseudomonadota</taxon>
        <taxon>Gammaproteobacteria</taxon>
        <taxon>Alteromonadales</taxon>
        <taxon>Shewanellaceae</taxon>
        <taxon>Shewanella</taxon>
    </lineage>
</organism>
<accession>A0ABQ4PES9</accession>
<feature type="transmembrane region" description="Helical" evidence="1">
    <location>
        <begin position="29"/>
        <end position="48"/>
    </location>
</feature>
<dbReference type="Proteomes" id="UP000761574">
    <property type="component" value="Unassembled WGS sequence"/>
</dbReference>
<keyword evidence="1" id="KW-0472">Membrane</keyword>
<keyword evidence="1" id="KW-0812">Transmembrane</keyword>
<proteinExistence type="predicted"/>
<name>A0ABQ4PES9_9GAMM</name>
<comment type="caution">
    <text evidence="2">The sequence shown here is derived from an EMBL/GenBank/DDBJ whole genome shotgun (WGS) entry which is preliminary data.</text>
</comment>
<feature type="transmembrane region" description="Helical" evidence="1">
    <location>
        <begin position="85"/>
        <end position="105"/>
    </location>
</feature>
<sequence length="115" mass="12466">MNNAVIAALMSAFICPGSGHFYLKRYNTGTLLSVVSLSGLVYLLYRAVERAQAISDRILSGELPLDFGVIFQEINQAGAHGDDMAITLATLAFVISWFIGVIDAYRIGKNLPQAK</sequence>